<organism evidence="2 3">
    <name type="scientific">Nocardia veterana</name>
    <dbReference type="NCBI Taxonomy" id="132249"/>
    <lineage>
        <taxon>Bacteria</taxon>
        <taxon>Bacillati</taxon>
        <taxon>Actinomycetota</taxon>
        <taxon>Actinomycetes</taxon>
        <taxon>Mycobacteriales</taxon>
        <taxon>Nocardiaceae</taxon>
        <taxon>Nocardia</taxon>
    </lineage>
</organism>
<keyword evidence="3" id="KW-1185">Reference proteome</keyword>
<comment type="caution">
    <text evidence="2">The sequence shown here is derived from an EMBL/GenBank/DDBJ whole genome shotgun (WGS) entry which is preliminary data.</text>
</comment>
<evidence type="ECO:0008006" key="4">
    <source>
        <dbReference type="Google" id="ProtNLM"/>
    </source>
</evidence>
<sequence length="160" mass="16830">MRRGGVAVEAAAWWLICVVVWQATITAAAWAEVIAAAVLAVPCAVAACAARRVVGGRWRPPPHLPQWIAHTAVAVLRDGAGAFALVLRGRRPVGRFSEFPLAATGSEAQRAGCEAAATVLLSATPGSLVVFSDPESARLRLHTLPIPESGVQRAIRGRDR</sequence>
<dbReference type="Proteomes" id="UP000523447">
    <property type="component" value="Unassembled WGS sequence"/>
</dbReference>
<evidence type="ECO:0000313" key="2">
    <source>
        <dbReference type="EMBL" id="NKY87803.1"/>
    </source>
</evidence>
<feature type="transmembrane region" description="Helical" evidence="1">
    <location>
        <begin position="12"/>
        <end position="31"/>
    </location>
</feature>
<dbReference type="GO" id="GO:0016020">
    <property type="term" value="C:membrane"/>
    <property type="evidence" value="ECO:0007669"/>
    <property type="project" value="InterPro"/>
</dbReference>
<dbReference type="Pfam" id="PF01899">
    <property type="entry name" value="MNHE"/>
    <property type="match status" value="1"/>
</dbReference>
<reference evidence="2 3" key="1">
    <citation type="submission" date="2020-04" db="EMBL/GenBank/DDBJ databases">
        <title>MicrobeNet Type strains.</title>
        <authorList>
            <person name="Nicholson A.C."/>
        </authorList>
    </citation>
    <scope>NUCLEOTIDE SEQUENCE [LARGE SCALE GENOMIC DNA]</scope>
    <source>
        <strain evidence="2 3">DSM 44445</strain>
    </source>
</reference>
<dbReference type="GO" id="GO:0008324">
    <property type="term" value="F:monoatomic cation transmembrane transporter activity"/>
    <property type="evidence" value="ECO:0007669"/>
    <property type="project" value="InterPro"/>
</dbReference>
<name>A0A7X6RJL3_9NOCA</name>
<keyword evidence="1" id="KW-0812">Transmembrane</keyword>
<evidence type="ECO:0000313" key="3">
    <source>
        <dbReference type="Proteomes" id="UP000523447"/>
    </source>
</evidence>
<dbReference type="InterPro" id="IPR002758">
    <property type="entry name" value="Cation_antiport_E"/>
</dbReference>
<accession>A0A7X6RJL3</accession>
<dbReference type="AlphaFoldDB" id="A0A7X6RJL3"/>
<keyword evidence="1" id="KW-0472">Membrane</keyword>
<dbReference type="RefSeq" id="WP_157171494.1">
    <property type="nucleotide sequence ID" value="NZ_CAWPHS010000014.1"/>
</dbReference>
<evidence type="ECO:0000256" key="1">
    <source>
        <dbReference type="SAM" id="Phobius"/>
    </source>
</evidence>
<dbReference type="EMBL" id="JAAXPE010000021">
    <property type="protein sequence ID" value="NKY87803.1"/>
    <property type="molecule type" value="Genomic_DNA"/>
</dbReference>
<proteinExistence type="predicted"/>
<keyword evidence="1" id="KW-1133">Transmembrane helix</keyword>
<gene>
    <name evidence="2" type="ORF">HGA07_19475</name>
</gene>
<protein>
    <recommendedName>
        <fullName evidence="4">Multisubunit Na+/H+ antiporter MnhE subunit</fullName>
    </recommendedName>
</protein>